<evidence type="ECO:0000313" key="3">
    <source>
        <dbReference type="Proteomes" id="UP001278766"/>
    </source>
</evidence>
<name>A0AAE0HDL9_9PEZI</name>
<organism evidence="2 3">
    <name type="scientific">Chaetomium fimeti</name>
    <dbReference type="NCBI Taxonomy" id="1854472"/>
    <lineage>
        <taxon>Eukaryota</taxon>
        <taxon>Fungi</taxon>
        <taxon>Dikarya</taxon>
        <taxon>Ascomycota</taxon>
        <taxon>Pezizomycotina</taxon>
        <taxon>Sordariomycetes</taxon>
        <taxon>Sordariomycetidae</taxon>
        <taxon>Sordariales</taxon>
        <taxon>Chaetomiaceae</taxon>
        <taxon>Chaetomium</taxon>
    </lineage>
</organism>
<proteinExistence type="predicted"/>
<accession>A0AAE0HDL9</accession>
<evidence type="ECO:0000313" key="2">
    <source>
        <dbReference type="EMBL" id="KAK3294344.1"/>
    </source>
</evidence>
<protein>
    <submittedName>
        <fullName evidence="2">Uncharacterized protein</fullName>
    </submittedName>
</protein>
<reference evidence="2" key="2">
    <citation type="submission" date="2023-06" db="EMBL/GenBank/DDBJ databases">
        <authorList>
            <consortium name="Lawrence Berkeley National Laboratory"/>
            <person name="Haridas S."/>
            <person name="Hensen N."/>
            <person name="Bonometti L."/>
            <person name="Westerberg I."/>
            <person name="Brannstrom I.O."/>
            <person name="Guillou S."/>
            <person name="Cros-Aarteil S."/>
            <person name="Calhoun S."/>
            <person name="Kuo A."/>
            <person name="Mondo S."/>
            <person name="Pangilinan J."/>
            <person name="Riley R."/>
            <person name="Labutti K."/>
            <person name="Andreopoulos B."/>
            <person name="Lipzen A."/>
            <person name="Chen C."/>
            <person name="Yanf M."/>
            <person name="Daum C."/>
            <person name="Ng V."/>
            <person name="Clum A."/>
            <person name="Steindorff A."/>
            <person name="Ohm R."/>
            <person name="Martin F."/>
            <person name="Silar P."/>
            <person name="Natvig D."/>
            <person name="Lalanne C."/>
            <person name="Gautier V."/>
            <person name="Ament-Velasquez S.L."/>
            <person name="Kruys A."/>
            <person name="Hutchinson M.I."/>
            <person name="Powell A.J."/>
            <person name="Barry K."/>
            <person name="Miller A.N."/>
            <person name="Grigoriev I.V."/>
            <person name="Debuchy R."/>
            <person name="Gladieux P."/>
            <person name="Thoren M.H."/>
            <person name="Johannesson H."/>
        </authorList>
    </citation>
    <scope>NUCLEOTIDE SEQUENCE</scope>
    <source>
        <strain evidence="2">CBS 168.71</strain>
    </source>
</reference>
<feature type="compositionally biased region" description="Basic residues" evidence="1">
    <location>
        <begin position="417"/>
        <end position="432"/>
    </location>
</feature>
<evidence type="ECO:0000256" key="1">
    <source>
        <dbReference type="SAM" id="MobiDB-lite"/>
    </source>
</evidence>
<sequence length="511" mass="55425">MECHYVPLDAFDANSPRVLPVPAGFPVMRIVLDSDSGSGSSLPSEPQRPPESLTLPSKFSLTDNENLVVLGKPIKMENDKITRAAEAFTSATKLNEAGKSGDDREVVNTTTTAGNPANPASKKNKKKSAKQAASSSAVGESATTVKSEDGAKSPAAVTREMWSQMRALLEGSDDSANSTANRALFKEMFARASEHAAHSAKAGARPGPVCGNPVCGAFGHTLAVCPVPTSEEGDMAGCFFCNVVNHDADDCPMMEWVSPATLVTHLITNRAGMPPWDTRVDWVALAIGEWDLLCFTQLPLTRAFVREEYIPGKRWTEVKGVSPITDPLFEDADHKLLKSLARPKRDDTKCSCPLMEASRTLCYCENGCLDGLEHTVFKNKLIRKYIAEVKLEYKVTGGTLADRERHLAVSQAQMAKRMPKKVTKERKGRRAMKKDAMAAAAAEEELANPSETKNVPAEKNDQVEKEDDPPSDEKNQTDLSQRFIELADAVTGVINNLEKGIKACHSAPLQA</sequence>
<keyword evidence="3" id="KW-1185">Reference proteome</keyword>
<feature type="region of interest" description="Disordered" evidence="1">
    <location>
        <begin position="95"/>
        <end position="156"/>
    </location>
</feature>
<comment type="caution">
    <text evidence="2">The sequence shown here is derived from an EMBL/GenBank/DDBJ whole genome shotgun (WGS) entry which is preliminary data.</text>
</comment>
<dbReference type="AlphaFoldDB" id="A0AAE0HDL9"/>
<feature type="region of interest" description="Disordered" evidence="1">
    <location>
        <begin position="35"/>
        <end position="58"/>
    </location>
</feature>
<dbReference type="Proteomes" id="UP001278766">
    <property type="component" value="Unassembled WGS sequence"/>
</dbReference>
<feature type="region of interest" description="Disordered" evidence="1">
    <location>
        <begin position="410"/>
        <end position="480"/>
    </location>
</feature>
<feature type="compositionally biased region" description="Low complexity" evidence="1">
    <location>
        <begin position="108"/>
        <end position="121"/>
    </location>
</feature>
<dbReference type="GeneID" id="87844527"/>
<gene>
    <name evidence="2" type="ORF">B0H64DRAFT_463102</name>
</gene>
<dbReference type="RefSeq" id="XP_062657858.1">
    <property type="nucleotide sequence ID" value="XM_062807579.1"/>
</dbReference>
<dbReference type="EMBL" id="JAUEPN010000005">
    <property type="protein sequence ID" value="KAK3294344.1"/>
    <property type="molecule type" value="Genomic_DNA"/>
</dbReference>
<reference evidence="2" key="1">
    <citation type="journal article" date="2023" name="Mol. Phylogenet. Evol.">
        <title>Genome-scale phylogeny and comparative genomics of the fungal order Sordariales.</title>
        <authorList>
            <person name="Hensen N."/>
            <person name="Bonometti L."/>
            <person name="Westerberg I."/>
            <person name="Brannstrom I.O."/>
            <person name="Guillou S."/>
            <person name="Cros-Aarteil S."/>
            <person name="Calhoun S."/>
            <person name="Haridas S."/>
            <person name="Kuo A."/>
            <person name="Mondo S."/>
            <person name="Pangilinan J."/>
            <person name="Riley R."/>
            <person name="LaButti K."/>
            <person name="Andreopoulos B."/>
            <person name="Lipzen A."/>
            <person name="Chen C."/>
            <person name="Yan M."/>
            <person name="Daum C."/>
            <person name="Ng V."/>
            <person name="Clum A."/>
            <person name="Steindorff A."/>
            <person name="Ohm R.A."/>
            <person name="Martin F."/>
            <person name="Silar P."/>
            <person name="Natvig D.O."/>
            <person name="Lalanne C."/>
            <person name="Gautier V."/>
            <person name="Ament-Velasquez S.L."/>
            <person name="Kruys A."/>
            <person name="Hutchinson M.I."/>
            <person name="Powell A.J."/>
            <person name="Barry K."/>
            <person name="Miller A.N."/>
            <person name="Grigoriev I.V."/>
            <person name="Debuchy R."/>
            <person name="Gladieux P."/>
            <person name="Hiltunen Thoren M."/>
            <person name="Johannesson H."/>
        </authorList>
    </citation>
    <scope>NUCLEOTIDE SEQUENCE</scope>
    <source>
        <strain evidence="2">CBS 168.71</strain>
    </source>
</reference>
<dbReference type="Gene3D" id="4.10.60.10">
    <property type="entry name" value="Zinc finger, CCHC-type"/>
    <property type="match status" value="1"/>
</dbReference>